<feature type="region of interest" description="Disordered" evidence="1">
    <location>
        <begin position="234"/>
        <end position="256"/>
    </location>
</feature>
<dbReference type="InParanoid" id="A0A2J7PEQ5"/>
<keyword evidence="3" id="KW-1185">Reference proteome</keyword>
<comment type="caution">
    <text evidence="2">The sequence shown here is derived from an EMBL/GenBank/DDBJ whole genome shotgun (WGS) entry which is preliminary data.</text>
</comment>
<proteinExistence type="predicted"/>
<accession>A0A2J7PEQ5</accession>
<evidence type="ECO:0000256" key="1">
    <source>
        <dbReference type="SAM" id="MobiDB-lite"/>
    </source>
</evidence>
<dbReference type="AlphaFoldDB" id="A0A2J7PEQ5"/>
<dbReference type="Proteomes" id="UP000235965">
    <property type="component" value="Unassembled WGS sequence"/>
</dbReference>
<name>A0A2J7PEQ5_9NEOP</name>
<feature type="region of interest" description="Disordered" evidence="1">
    <location>
        <begin position="483"/>
        <end position="514"/>
    </location>
</feature>
<feature type="compositionally biased region" description="Acidic residues" evidence="1">
    <location>
        <begin position="1"/>
        <end position="10"/>
    </location>
</feature>
<evidence type="ECO:0000313" key="2">
    <source>
        <dbReference type="EMBL" id="PNF14799.1"/>
    </source>
</evidence>
<sequence>MNSDEHDAEDLQPRNALCRSPSYQPRITPSVPEVSLVFSNTPWVNDRTATTSTHSTPGYLCHETSVQERRNMVPSTGHGRENLNCGSYKSYSSHEDSKLLQHSTHKRDGISGKTNSDYFNLSRANILRDNRTIETEVVTNSNRTFLPRTFLNKCNTPNRNRDIHSVLQSSCSSDSSVSNRKYDRFLYQHSGSPKIVSNEHDRSVWHDVNSPRNSHGFMYSSKSTGDEYGVAKSKYKMHPKKKSSGQKFPSDREDEEQNKCYFNKETSSPQQQMTCLRVDPLYIPQERTRAECSASMQNSVPNDQEDIVTPLPCSSLPHEQGKDRGVKLSPGADLRCESQFQFRFLTHQTGNCNLETDGRNARNPTQCMNVRDISEDADTSYEQLKKVKELDSNDKSLSDLYSLIHSQNEQLRHLQAQVDTLLLTRDTSSSAATPVCTSIQSLKKHVQVVDESTQTVITDIHCDAAVSTDPTPVVSVGVMTTLTDAADSQQPQDMKRTDQHNRKPRSGNSSVCYHSSVHVPESHDETICFNSLELSTVQEQAPSPVSSIHVDMHDYEDDEEDDDDIAQEMDSCKEDNSQQRNNEGLNRIGWTFYNNVVGQVNKLLKDLPHDSDPRNRCDDEHDSRRLNKNEEDVKNATMDQLRKMGISFHNACSSDVPVEVRRLEMMVQQFDSLHCPRLDIVPIATESSESDTSIHINALALKYLNHNEQGKQADRMQDVTFYNVAMKTTNLSLGTLKYLERYHLLPSQGDANGGVVRIKESNKLCHNAGERIQRLGSARGDTKAEVPYQQLQSSTDKILDITTLKKQPKLL</sequence>
<feature type="region of interest" description="Disordered" evidence="1">
    <location>
        <begin position="1"/>
        <end position="26"/>
    </location>
</feature>
<gene>
    <name evidence="2" type="ORF">B7P43_G07017</name>
</gene>
<organism evidence="2 3">
    <name type="scientific">Cryptotermes secundus</name>
    <dbReference type="NCBI Taxonomy" id="105785"/>
    <lineage>
        <taxon>Eukaryota</taxon>
        <taxon>Metazoa</taxon>
        <taxon>Ecdysozoa</taxon>
        <taxon>Arthropoda</taxon>
        <taxon>Hexapoda</taxon>
        <taxon>Insecta</taxon>
        <taxon>Pterygota</taxon>
        <taxon>Neoptera</taxon>
        <taxon>Polyneoptera</taxon>
        <taxon>Dictyoptera</taxon>
        <taxon>Blattodea</taxon>
        <taxon>Blattoidea</taxon>
        <taxon>Termitoidae</taxon>
        <taxon>Kalotermitidae</taxon>
        <taxon>Cryptotermitinae</taxon>
        <taxon>Cryptotermes</taxon>
    </lineage>
</organism>
<feature type="compositionally biased region" description="Polar residues" evidence="1">
    <location>
        <begin position="483"/>
        <end position="492"/>
    </location>
</feature>
<dbReference type="OrthoDB" id="76173at2759"/>
<evidence type="ECO:0000313" key="3">
    <source>
        <dbReference type="Proteomes" id="UP000235965"/>
    </source>
</evidence>
<feature type="compositionally biased region" description="Basic residues" evidence="1">
    <location>
        <begin position="234"/>
        <end position="244"/>
    </location>
</feature>
<reference evidence="2 3" key="1">
    <citation type="submission" date="2017-12" db="EMBL/GenBank/DDBJ databases">
        <title>Hemimetabolous genomes reveal molecular basis of termite eusociality.</title>
        <authorList>
            <person name="Harrison M.C."/>
            <person name="Jongepier E."/>
            <person name="Robertson H.M."/>
            <person name="Arning N."/>
            <person name="Bitard-Feildel T."/>
            <person name="Chao H."/>
            <person name="Childers C.P."/>
            <person name="Dinh H."/>
            <person name="Doddapaneni H."/>
            <person name="Dugan S."/>
            <person name="Gowin J."/>
            <person name="Greiner C."/>
            <person name="Han Y."/>
            <person name="Hu H."/>
            <person name="Hughes D.S.T."/>
            <person name="Huylmans A.-K."/>
            <person name="Kemena C."/>
            <person name="Kremer L.P.M."/>
            <person name="Lee S.L."/>
            <person name="Lopez-Ezquerra A."/>
            <person name="Mallet L."/>
            <person name="Monroy-Kuhn J.M."/>
            <person name="Moser A."/>
            <person name="Murali S.C."/>
            <person name="Muzny D.M."/>
            <person name="Otani S."/>
            <person name="Piulachs M.-D."/>
            <person name="Poelchau M."/>
            <person name="Qu J."/>
            <person name="Schaub F."/>
            <person name="Wada-Katsumata A."/>
            <person name="Worley K.C."/>
            <person name="Xie Q."/>
            <person name="Ylla G."/>
            <person name="Poulsen M."/>
            <person name="Gibbs R.A."/>
            <person name="Schal C."/>
            <person name="Richards S."/>
            <person name="Belles X."/>
            <person name="Korb J."/>
            <person name="Bornberg-Bauer E."/>
        </authorList>
    </citation>
    <scope>NUCLEOTIDE SEQUENCE [LARGE SCALE GENOMIC DNA]</scope>
    <source>
        <tissue evidence="2">Whole body</tissue>
    </source>
</reference>
<feature type="region of interest" description="Disordered" evidence="1">
    <location>
        <begin position="605"/>
        <end position="629"/>
    </location>
</feature>
<dbReference type="EMBL" id="NEVH01026090">
    <property type="protein sequence ID" value="PNF14799.1"/>
    <property type="molecule type" value="Genomic_DNA"/>
</dbReference>
<protein>
    <submittedName>
        <fullName evidence="2">Uncharacterized protein</fullName>
    </submittedName>
</protein>
<dbReference type="STRING" id="105785.A0A2J7PEQ5"/>